<feature type="transmembrane region" description="Helical" evidence="5">
    <location>
        <begin position="271"/>
        <end position="288"/>
    </location>
</feature>
<dbReference type="GO" id="GO:0016020">
    <property type="term" value="C:membrane"/>
    <property type="evidence" value="ECO:0007669"/>
    <property type="project" value="UniProtKB-SubCell"/>
</dbReference>
<sequence length="446" mass="49351">MRIPSLPGFTPEAFDKYFKNTGWLMLARVGSLFIKMLVTALLLPNYLGPELTAALNYPLIILFTGICTLGTDALVTRQLLQHPEKENELLGSALRLRLVGGLVAIPLIYLTYYGISHFGTNAPAASFKQIVMMSLICLVQATQIIDSYFQSKTQGKYIMYVQVTANILSALLKLGLVLLKAPIAAFIVMLVIDVLLLQVGYIRYYRKQGKSIFNWKYNPAIARQLLLLGWPLAFSAIFVSLYMKVGQIMLDMIKGNSVSGIYSVVSQHTESWFFIATAICTAVFPAIMNFRKNEPTLYQKRMTNLYDLMVVVSVTIALAITFVAPFLYATFLKPEYLAGAQALQVNAWAGVFAFLGTASGQYLIAEGLTRISLLRTLFGAITIIILNLLLIPKYGMVGAAAANVLAQAVSTFSLLVFAKTRAQGFILLRSLFFLNILSKIVDRHSK</sequence>
<name>A0A1X7KYJ5_9SPHI</name>
<evidence type="ECO:0000256" key="5">
    <source>
        <dbReference type="SAM" id="Phobius"/>
    </source>
</evidence>
<feature type="transmembrane region" description="Helical" evidence="5">
    <location>
        <begin position="308"/>
        <end position="327"/>
    </location>
</feature>
<feature type="transmembrane region" description="Helical" evidence="5">
    <location>
        <begin position="347"/>
        <end position="365"/>
    </location>
</feature>
<dbReference type="STRING" id="561061.SAMN05660862_3317"/>
<feature type="transmembrane region" description="Helical" evidence="5">
    <location>
        <begin position="183"/>
        <end position="204"/>
    </location>
</feature>
<comment type="subcellular location">
    <subcellularLocation>
        <location evidence="1">Membrane</location>
        <topology evidence="1">Multi-pass membrane protein</topology>
    </subcellularLocation>
</comment>
<evidence type="ECO:0000256" key="2">
    <source>
        <dbReference type="ARBA" id="ARBA00022692"/>
    </source>
</evidence>
<keyword evidence="7" id="KW-1185">Reference proteome</keyword>
<dbReference type="Proteomes" id="UP000192980">
    <property type="component" value="Unassembled WGS sequence"/>
</dbReference>
<dbReference type="PANTHER" id="PTHR43424:SF1">
    <property type="entry name" value="LOCUS PUTATIVE PROTEIN 1-RELATED"/>
    <property type="match status" value="1"/>
</dbReference>
<evidence type="ECO:0000256" key="1">
    <source>
        <dbReference type="ARBA" id="ARBA00004141"/>
    </source>
</evidence>
<feature type="transmembrane region" description="Helical" evidence="5">
    <location>
        <begin position="55"/>
        <end position="75"/>
    </location>
</feature>
<evidence type="ECO:0000313" key="7">
    <source>
        <dbReference type="Proteomes" id="UP000192980"/>
    </source>
</evidence>
<dbReference type="OrthoDB" id="88014at2"/>
<reference evidence="6 7" key="1">
    <citation type="submission" date="2017-04" db="EMBL/GenBank/DDBJ databases">
        <authorList>
            <person name="Afonso C.L."/>
            <person name="Miller P.J."/>
            <person name="Scott M.A."/>
            <person name="Spackman E."/>
            <person name="Goraichik I."/>
            <person name="Dimitrov K.M."/>
            <person name="Suarez D.L."/>
            <person name="Swayne D.E."/>
        </authorList>
    </citation>
    <scope>NUCLEOTIDE SEQUENCE [LARGE SCALE GENOMIC DNA]</scope>
    <source>
        <strain evidence="6 7">DSM 22418</strain>
    </source>
</reference>
<dbReference type="InterPro" id="IPR052556">
    <property type="entry name" value="PolySynth_Transporter"/>
</dbReference>
<dbReference type="Pfam" id="PF01943">
    <property type="entry name" value="Polysacc_synt"/>
    <property type="match status" value="1"/>
</dbReference>
<feature type="transmembrane region" description="Helical" evidence="5">
    <location>
        <begin position="372"/>
        <end position="391"/>
    </location>
</feature>
<dbReference type="CDD" id="cd13128">
    <property type="entry name" value="MATE_Wzx_like"/>
    <property type="match status" value="1"/>
</dbReference>
<feature type="transmembrane region" description="Helical" evidence="5">
    <location>
        <begin position="21"/>
        <end position="43"/>
    </location>
</feature>
<dbReference type="PANTHER" id="PTHR43424">
    <property type="entry name" value="LOCUS PUTATIVE PROTEIN 1-RELATED"/>
    <property type="match status" value="1"/>
</dbReference>
<organism evidence="6 7">
    <name type="scientific">Sphingobacterium psychroaquaticum</name>
    <dbReference type="NCBI Taxonomy" id="561061"/>
    <lineage>
        <taxon>Bacteria</taxon>
        <taxon>Pseudomonadati</taxon>
        <taxon>Bacteroidota</taxon>
        <taxon>Sphingobacteriia</taxon>
        <taxon>Sphingobacteriales</taxon>
        <taxon>Sphingobacteriaceae</taxon>
        <taxon>Sphingobacterium</taxon>
    </lineage>
</organism>
<keyword evidence="2 5" id="KW-0812">Transmembrane</keyword>
<feature type="transmembrane region" description="Helical" evidence="5">
    <location>
        <begin position="96"/>
        <end position="115"/>
    </location>
</feature>
<evidence type="ECO:0000313" key="6">
    <source>
        <dbReference type="EMBL" id="SMG46555.1"/>
    </source>
</evidence>
<feature type="transmembrane region" description="Helical" evidence="5">
    <location>
        <begin position="225"/>
        <end position="243"/>
    </location>
</feature>
<proteinExistence type="predicted"/>
<feature type="transmembrane region" description="Helical" evidence="5">
    <location>
        <begin position="157"/>
        <end position="177"/>
    </location>
</feature>
<feature type="transmembrane region" description="Helical" evidence="5">
    <location>
        <begin position="127"/>
        <end position="145"/>
    </location>
</feature>
<dbReference type="AlphaFoldDB" id="A0A1X7KYJ5"/>
<dbReference type="InterPro" id="IPR002797">
    <property type="entry name" value="Polysacc_synth"/>
</dbReference>
<evidence type="ECO:0000256" key="4">
    <source>
        <dbReference type="ARBA" id="ARBA00023136"/>
    </source>
</evidence>
<evidence type="ECO:0000256" key="3">
    <source>
        <dbReference type="ARBA" id="ARBA00022989"/>
    </source>
</evidence>
<accession>A0A1X7KYJ5</accession>
<keyword evidence="3 5" id="KW-1133">Transmembrane helix</keyword>
<keyword evidence="4 5" id="KW-0472">Membrane</keyword>
<protein>
    <submittedName>
        <fullName evidence="6">Membrane protein involved in the export of O-antigen and teichoic acid</fullName>
    </submittedName>
</protein>
<gene>
    <name evidence="6" type="ORF">SAMN05660862_3317</name>
</gene>
<feature type="transmembrane region" description="Helical" evidence="5">
    <location>
        <begin position="397"/>
        <end position="417"/>
    </location>
</feature>
<dbReference type="EMBL" id="FXAU01000007">
    <property type="protein sequence ID" value="SMG46555.1"/>
    <property type="molecule type" value="Genomic_DNA"/>
</dbReference>
<dbReference type="RefSeq" id="WP_085474018.1">
    <property type="nucleotide sequence ID" value="NZ_FXAU01000007.1"/>
</dbReference>